<dbReference type="GO" id="GO:0006886">
    <property type="term" value="P:intracellular protein transport"/>
    <property type="evidence" value="ECO:0007669"/>
    <property type="project" value="InterPro"/>
</dbReference>
<name>A0A8R2NSV9_ACYPI</name>
<feature type="compositionally biased region" description="Polar residues" evidence="10">
    <location>
        <begin position="1261"/>
        <end position="1270"/>
    </location>
</feature>
<evidence type="ECO:0000259" key="11">
    <source>
        <dbReference type="PROSITE" id="PS51070"/>
    </source>
</evidence>
<dbReference type="FunFam" id="2.60.40.1170:FF:000018">
    <property type="entry name" value="stonin-2 isoform X2"/>
    <property type="match status" value="1"/>
</dbReference>
<reference evidence="13" key="2">
    <citation type="submission" date="2022-06" db="UniProtKB">
        <authorList>
            <consortium name="EnsemblMetazoa"/>
        </authorList>
    </citation>
    <scope>IDENTIFICATION</scope>
</reference>
<feature type="compositionally biased region" description="Polar residues" evidence="10">
    <location>
        <begin position="1854"/>
        <end position="1863"/>
    </location>
</feature>
<evidence type="ECO:0000259" key="12">
    <source>
        <dbReference type="PROSITE" id="PS51072"/>
    </source>
</evidence>
<dbReference type="PRINTS" id="PR00314">
    <property type="entry name" value="CLATHRINADPT"/>
</dbReference>
<feature type="compositionally biased region" description="Basic residues" evidence="10">
    <location>
        <begin position="1"/>
        <end position="18"/>
    </location>
</feature>
<evidence type="ECO:0000313" key="13">
    <source>
        <dbReference type="EnsemblMetazoa" id="XP_029347199.1"/>
    </source>
</evidence>
<feature type="region of interest" description="Disordered" evidence="10">
    <location>
        <begin position="1"/>
        <end position="50"/>
    </location>
</feature>
<dbReference type="FunFam" id="2.60.40.1170:FF:000022">
    <property type="entry name" value="AP-1 complex subunit mu"/>
    <property type="match status" value="1"/>
</dbReference>
<dbReference type="InterPro" id="IPR050431">
    <property type="entry name" value="Adaptor_comp_med_subunit"/>
</dbReference>
<protein>
    <recommendedName>
        <fullName evidence="15">Protein stoned-B</fullName>
    </recommendedName>
</protein>
<feature type="region of interest" description="Disordered" evidence="10">
    <location>
        <begin position="1120"/>
        <end position="1147"/>
    </location>
</feature>
<feature type="compositionally biased region" description="Acidic residues" evidence="10">
    <location>
        <begin position="138"/>
        <end position="151"/>
    </location>
</feature>
<feature type="compositionally biased region" description="Basic and acidic residues" evidence="10">
    <location>
        <begin position="109"/>
        <end position="127"/>
    </location>
</feature>
<feature type="region of interest" description="Disordered" evidence="10">
    <location>
        <begin position="1833"/>
        <end position="1863"/>
    </location>
</feature>
<comment type="similarity">
    <text evidence="3">Belongs to the Stoned B family.</text>
</comment>
<dbReference type="OrthoDB" id="10063141at2759"/>
<feature type="region of interest" description="Disordered" evidence="10">
    <location>
        <begin position="708"/>
        <end position="743"/>
    </location>
</feature>
<feature type="compositionally biased region" description="Polar residues" evidence="10">
    <location>
        <begin position="1201"/>
        <end position="1224"/>
    </location>
</feature>
<feature type="compositionally biased region" description="Pro residues" evidence="10">
    <location>
        <begin position="717"/>
        <end position="740"/>
    </location>
</feature>
<dbReference type="GO" id="GO:0030131">
    <property type="term" value="C:clathrin adaptor complex"/>
    <property type="evidence" value="ECO:0007669"/>
    <property type="project" value="InterPro"/>
</dbReference>
<feature type="domain" description="SHD" evidence="11">
    <location>
        <begin position="1329"/>
        <end position="1503"/>
    </location>
</feature>
<feature type="domain" description="MHD" evidence="12">
    <location>
        <begin position="1507"/>
        <end position="1820"/>
    </location>
</feature>
<evidence type="ECO:0000256" key="1">
    <source>
        <dbReference type="ARBA" id="ARBA00004308"/>
    </source>
</evidence>
<evidence type="ECO:0000256" key="8">
    <source>
        <dbReference type="ARBA" id="ARBA00022927"/>
    </source>
</evidence>
<dbReference type="PANTHER" id="PTHR10529">
    <property type="entry name" value="AP COMPLEX SUBUNIT MU"/>
    <property type="match status" value="1"/>
</dbReference>
<evidence type="ECO:0000256" key="6">
    <source>
        <dbReference type="ARBA" id="ARBA00022583"/>
    </source>
</evidence>
<dbReference type="KEGG" id="api:100167229"/>
<keyword evidence="14" id="KW-1185">Reference proteome</keyword>
<dbReference type="RefSeq" id="XP_029347199.1">
    <property type="nucleotide sequence ID" value="XM_029491339.1"/>
</dbReference>
<dbReference type="InterPro" id="IPR001392">
    <property type="entry name" value="Clathrin_mu"/>
</dbReference>
<dbReference type="GO" id="GO:0012505">
    <property type="term" value="C:endomembrane system"/>
    <property type="evidence" value="ECO:0007669"/>
    <property type="project" value="UniProtKB-SubCell"/>
</dbReference>
<feature type="compositionally biased region" description="Basic and acidic residues" evidence="10">
    <location>
        <begin position="31"/>
        <end position="50"/>
    </location>
</feature>
<dbReference type="PROSITE" id="PS51070">
    <property type="entry name" value="SHD"/>
    <property type="match status" value="1"/>
</dbReference>
<dbReference type="InterPro" id="IPR036168">
    <property type="entry name" value="AP2_Mu_C_sf"/>
</dbReference>
<evidence type="ECO:0000256" key="4">
    <source>
        <dbReference type="ARBA" id="ARBA00022448"/>
    </source>
</evidence>
<dbReference type="InterPro" id="IPR028565">
    <property type="entry name" value="MHD"/>
</dbReference>
<evidence type="ECO:0000256" key="2">
    <source>
        <dbReference type="ARBA" id="ARBA00004496"/>
    </source>
</evidence>
<dbReference type="InterPro" id="IPR012320">
    <property type="entry name" value="SHD_dom"/>
</dbReference>
<keyword evidence="4" id="KW-0813">Transport</keyword>
<dbReference type="Proteomes" id="UP000007819">
    <property type="component" value="Chromosome A3"/>
</dbReference>
<dbReference type="GeneID" id="100167229"/>
<dbReference type="SUPFAM" id="SSF49447">
    <property type="entry name" value="Second domain of Mu2 adaptin subunit (ap50) of ap2 adaptor"/>
    <property type="match status" value="1"/>
</dbReference>
<evidence type="ECO:0000256" key="3">
    <source>
        <dbReference type="ARBA" id="ARBA00005579"/>
    </source>
</evidence>
<dbReference type="GO" id="GO:0006897">
    <property type="term" value="P:endocytosis"/>
    <property type="evidence" value="ECO:0007669"/>
    <property type="project" value="UniProtKB-KW"/>
</dbReference>
<organism evidence="13 14">
    <name type="scientific">Acyrthosiphon pisum</name>
    <name type="common">Pea aphid</name>
    <dbReference type="NCBI Taxonomy" id="7029"/>
    <lineage>
        <taxon>Eukaryota</taxon>
        <taxon>Metazoa</taxon>
        <taxon>Ecdysozoa</taxon>
        <taxon>Arthropoda</taxon>
        <taxon>Hexapoda</taxon>
        <taxon>Insecta</taxon>
        <taxon>Pterygota</taxon>
        <taxon>Neoptera</taxon>
        <taxon>Paraneoptera</taxon>
        <taxon>Hemiptera</taxon>
        <taxon>Sternorrhyncha</taxon>
        <taxon>Aphidomorpha</taxon>
        <taxon>Aphidoidea</taxon>
        <taxon>Aphididae</taxon>
        <taxon>Macrosiphini</taxon>
        <taxon>Acyrthosiphon</taxon>
    </lineage>
</organism>
<evidence type="ECO:0000313" key="14">
    <source>
        <dbReference type="Proteomes" id="UP000007819"/>
    </source>
</evidence>
<feature type="compositionally biased region" description="Polar residues" evidence="10">
    <location>
        <begin position="1279"/>
        <end position="1303"/>
    </location>
</feature>
<sequence length="1863" mass="209135">MLKIHKGLKKKKKNKKNKHKEEELFNEEELEKYRREHQEGKVAEGEKDGQEEWQKFKAITAGIDDVLKKTQGDLDRIKTNSFFQRKPTQTELKAAEDKLEAEKKAKLKEEERLKAESEARTAAKAVEEAAASARVEEESSSEESDNGDDIFDTSYVDVITSGEVKLAYIPESPTEENTEFDPFDTSIVDKVIQPNPSKKNKRYISLGCAVEVLSGKEVDINPEVFRSTAVRKRPKPVNLLLESFDESSSIAKLVDDKPIKTLLDDDPDLPTDALPLTIVTPIEIKPQPIIKENKKTPEQDISQIINEFDSPLILSDTVNTQLQLDDDIDDEFAALAAESLSKSPLPEDIDPFDTSFADHLVPADNNLNIEKEQTNQPTDEKLAEKEFFESVRPLSLEHRDLLGGSTTDLSVIGHNPIEPHNPVSETTHIDPFDTSIAESLLPGKGELKLLEKELLEDSKALCKKIIIEEDDDFDPRAEDIVRPAELNLKEKRVSIPKVTFALEKDLLTDDHHGELHVAKPLTPYYPQDQPNEVNFEVDPFDTSFVKHAPGQVELKLLESELVETESKCTDILTEEEFIPHILHTPVEPEIAVPEEIDPFDTSFANDAAPSQTEIKLLESEFIHKKMANPFLIGDATSTFNENNNTFNPFLTNTATDSESHNDNPFFSTFGASNAIPDNTNPFLAFTQNPEPAQSVVDLLGINETPQTTVIEDASKMKPPPPRPAPPKRPPPRPTPPPPPSHEAKELILSVTGEMDATSLHLLDRLAKTPSPIPMRDLLSPSPTPTADLLGCEDLQPPINSQMSSVFDQQSNIIDLPSGSKPERPKFPPKIDFLMDDLLEDVPIHEGIQPEECLVKNRTPSIPENLPLTVGSKPPSRKSSNEFILPVRRLSHDVTESRKIMPDLSKIADRRKSDIGHFAPILPSRKPTSQSDQSLLESKSENIIQEINEPEDKPCDDIFKNIPETNLVPTEEISDQKIQEEIIPAVPKEINTQWDEEKNGLDFDSQQQIESSDHIEIDTPLNNTKLTPSATDLSPLELTEKENLSFNAFYVNTTLPTSESFPSFTDGDGMGDNLDIDAYDTKPIPPVPDPSPFQEIPTQETSFNAVFEVSEQIATTPFEVQEPQKSDNTEPIVPTTVSEPFPVSTGSESHDAFDAFAAKFDDSQNEGNASGVAFDAFGSVSGGAFDDSTMGFGNDDNFDSFLSTHQIPAAPQSTPAKVTRNNSGESLDENDFNVFIRPKTESDNTDQSAVPSIAPPPKVPTSLFQEGTPSRFNPFDQEPNETNYKNQDTYSPQPIPQRTDSQETPPSPLFDDDVSQPLEEFPRVNYDGDGWAMELRQPNKKKITAHRFWKKIFVKITYQGENPVLQLYNTKDDKDPFQELPLQPSYSVSDIGAQQYDQYGKIFTVKLLYIFYKEKAGFRPGQVTKAERLTNKLSQFAAYAIQGDYQGVKEFGSDLKKLGLPVEHGAQTTTLLKLGSHNFEDMKQFSVCIEEALFKLSAHRDRALNYKVEDVQITAIDELFVDQNSQGSVLKQIARVRLFFLAFMCGMPDVELGVNDLVRQGKEVVGRHDIIPVVTEEWIRLEGVEFHNCVQQDEYERTRTIKFKPPDACYIELMRFRVRPPKNRELPLQLKTTMCITGNKVELKGDVLVPGFTSRKLGQVPCEDVAIRFPIPECWIYLFRVEKHFRYGSVKSAHRRTGKVKGIDRFLGTMDNLEPHLIEVTSGEAKYEHHHRAVVWRMPRLPKEGQGAYTTHNLVCRMTLTSYDQVPEELDKYCYVEFTMPTTQVSHTTVRSVSIVNSEKDSPPEKYLRLMARHEYRVEIEHIHGQIEENPYLAATAMPRATQPSSEAKLPPTPQAASDSDSSS</sequence>
<comment type="subcellular location">
    <subcellularLocation>
        <location evidence="2">Cytoplasm</location>
    </subcellularLocation>
    <subcellularLocation>
        <location evidence="1">Endomembrane system</location>
    </subcellularLocation>
</comment>
<evidence type="ECO:0000256" key="10">
    <source>
        <dbReference type="SAM" id="MobiDB-lite"/>
    </source>
</evidence>
<dbReference type="EnsemblMetazoa" id="XM_029491339.1">
    <property type="protein sequence ID" value="XP_029347199.1"/>
    <property type="gene ID" value="LOC100167229"/>
</dbReference>
<evidence type="ECO:0000256" key="9">
    <source>
        <dbReference type="ARBA" id="ARBA00023136"/>
    </source>
</evidence>
<evidence type="ECO:0000256" key="7">
    <source>
        <dbReference type="ARBA" id="ARBA00022737"/>
    </source>
</evidence>
<dbReference type="PROSITE" id="PS51072">
    <property type="entry name" value="MHD"/>
    <property type="match status" value="1"/>
</dbReference>
<keyword evidence="9" id="KW-0472">Membrane</keyword>
<keyword evidence="5" id="KW-0963">Cytoplasm</keyword>
<keyword evidence="6" id="KW-0254">Endocytosis</keyword>
<dbReference type="Pfam" id="PF00928">
    <property type="entry name" value="Adap_comp_sub"/>
    <property type="match status" value="1"/>
</dbReference>
<evidence type="ECO:0000256" key="5">
    <source>
        <dbReference type="ARBA" id="ARBA00022490"/>
    </source>
</evidence>
<accession>A0A8R2NSV9</accession>
<evidence type="ECO:0008006" key="15">
    <source>
        <dbReference type="Google" id="ProtNLM"/>
    </source>
</evidence>
<keyword evidence="8" id="KW-0653">Protein transport</keyword>
<proteinExistence type="inferred from homology"/>
<feature type="region of interest" description="Disordered" evidence="10">
    <location>
        <begin position="109"/>
        <end position="151"/>
    </location>
</feature>
<keyword evidence="7" id="KW-0677">Repeat</keyword>
<feature type="region of interest" description="Disordered" evidence="10">
    <location>
        <begin position="1201"/>
        <end position="1314"/>
    </location>
</feature>
<dbReference type="Gene3D" id="2.60.40.1170">
    <property type="entry name" value="Mu homology domain, subdomain B"/>
    <property type="match status" value="1"/>
</dbReference>
<reference evidence="14" key="1">
    <citation type="submission" date="2010-06" db="EMBL/GenBank/DDBJ databases">
        <authorList>
            <person name="Jiang H."/>
            <person name="Abraham K."/>
            <person name="Ali S."/>
            <person name="Alsbrooks S.L."/>
            <person name="Anim B.N."/>
            <person name="Anosike U.S."/>
            <person name="Attaway T."/>
            <person name="Bandaranaike D.P."/>
            <person name="Battles P.K."/>
            <person name="Bell S.N."/>
            <person name="Bell A.V."/>
            <person name="Beltran B."/>
            <person name="Bickham C."/>
            <person name="Bustamante Y."/>
            <person name="Caleb T."/>
            <person name="Canada A."/>
            <person name="Cardenas V."/>
            <person name="Carter K."/>
            <person name="Chacko J."/>
            <person name="Chandrabose M.N."/>
            <person name="Chavez D."/>
            <person name="Chavez A."/>
            <person name="Chen L."/>
            <person name="Chu H.-S."/>
            <person name="Claassen K.J."/>
            <person name="Cockrell R."/>
            <person name="Collins M."/>
            <person name="Cooper J.A."/>
            <person name="Cree A."/>
            <person name="Curry S.M."/>
            <person name="Da Y."/>
            <person name="Dao M.D."/>
            <person name="Das B."/>
            <person name="Davila M.-L."/>
            <person name="Davy-Carroll L."/>
            <person name="Denson S."/>
            <person name="Dinh H."/>
            <person name="Ebong V.E."/>
            <person name="Edwards J.R."/>
            <person name="Egan A."/>
            <person name="El-Daye J."/>
            <person name="Escobedo L."/>
            <person name="Fernandez S."/>
            <person name="Fernando P.R."/>
            <person name="Flagg N."/>
            <person name="Forbes L.D."/>
            <person name="Fowler R.G."/>
            <person name="Fu Q."/>
            <person name="Gabisi R.A."/>
            <person name="Ganer J."/>
            <person name="Garbino Pronczuk A."/>
            <person name="Garcia R.M."/>
            <person name="Garner T."/>
            <person name="Garrett T.E."/>
            <person name="Gonzalez D.A."/>
            <person name="Hamid H."/>
            <person name="Hawkins E.S."/>
            <person name="Hirani K."/>
            <person name="Hogues M.E."/>
            <person name="Hollins B."/>
            <person name="Hsiao C.-H."/>
            <person name="Jabil R."/>
            <person name="James M.L."/>
            <person name="Jhangiani S.N."/>
            <person name="Johnson B."/>
            <person name="Johnson Q."/>
            <person name="Joshi V."/>
            <person name="Kalu J.B."/>
            <person name="Kam C."/>
            <person name="Kashfia A."/>
            <person name="Keebler J."/>
            <person name="Kisamo H."/>
            <person name="Kovar C.L."/>
            <person name="Lago L.A."/>
            <person name="Lai C.-Y."/>
            <person name="Laidlaw J."/>
            <person name="Lara F."/>
            <person name="Le T.-K."/>
            <person name="Lee S.L."/>
            <person name="Legall F.H."/>
            <person name="Lemon S.J."/>
            <person name="Lewis L.R."/>
            <person name="Li B."/>
            <person name="Liu Y."/>
            <person name="Liu Y.-S."/>
            <person name="Lopez J."/>
            <person name="Lozado R.J."/>
            <person name="Lu J."/>
            <person name="Madu R.C."/>
            <person name="Maheshwari M."/>
            <person name="Maheshwari R."/>
            <person name="Malloy K."/>
            <person name="Martinez E."/>
            <person name="Mathew T."/>
            <person name="Mercado I.C."/>
            <person name="Mercado C."/>
            <person name="Meyer B."/>
            <person name="Montgomery K."/>
            <person name="Morgan M.B."/>
            <person name="Munidasa M."/>
            <person name="Nazareth L.V."/>
            <person name="Nelson J."/>
            <person name="Ng B.M."/>
            <person name="Nguyen N.B."/>
            <person name="Nguyen P.Q."/>
            <person name="Nguyen T."/>
            <person name="Obregon M."/>
            <person name="Okwuonu G.O."/>
            <person name="Onwere C.G."/>
            <person name="Orozco G."/>
            <person name="Parra A."/>
            <person name="Patel S."/>
            <person name="Patil S."/>
            <person name="Perez A."/>
            <person name="Perez Y."/>
            <person name="Pham C."/>
            <person name="Primus E.L."/>
            <person name="Pu L.-L."/>
            <person name="Puazo M."/>
            <person name="Qin X."/>
            <person name="Quiroz J.B."/>
            <person name="Reese J."/>
            <person name="Richards S."/>
            <person name="Rives C.M."/>
            <person name="Robberts R."/>
            <person name="Ruiz S.J."/>
            <person name="Ruiz M.J."/>
            <person name="Santibanez J."/>
            <person name="Schneider B.W."/>
            <person name="Sisson I."/>
            <person name="Smith M."/>
            <person name="Sodergren E."/>
            <person name="Song X.-Z."/>
            <person name="Song B.B."/>
            <person name="Summersgill H."/>
            <person name="Thelus R."/>
            <person name="Thornton R.D."/>
            <person name="Trejos Z.Y."/>
            <person name="Usmani K."/>
            <person name="Vattathil S."/>
            <person name="Villasana D."/>
            <person name="Walker D.L."/>
            <person name="Wang S."/>
            <person name="Wang K."/>
            <person name="White C.S."/>
            <person name="Williams A.C."/>
            <person name="Williamson J."/>
            <person name="Wilson K."/>
            <person name="Woghiren I.O."/>
            <person name="Woodworth J.R."/>
            <person name="Worley K.C."/>
            <person name="Wright R.A."/>
            <person name="Wu W."/>
            <person name="Young L."/>
            <person name="Zhang L."/>
            <person name="Zhang J."/>
            <person name="Zhu Y."/>
            <person name="Muzny D.M."/>
            <person name="Weinstock G."/>
            <person name="Gibbs R.A."/>
        </authorList>
    </citation>
    <scope>NUCLEOTIDE SEQUENCE [LARGE SCALE GENOMIC DNA]</scope>
    <source>
        <strain evidence="14">LSR1</strain>
    </source>
</reference>